<proteinExistence type="predicted"/>
<accession>A0A0A8YUY2</accession>
<dbReference type="EMBL" id="GBRH01269590">
    <property type="protein sequence ID" value="JAD28305.1"/>
    <property type="molecule type" value="Transcribed_RNA"/>
</dbReference>
<organism evidence="1">
    <name type="scientific">Arundo donax</name>
    <name type="common">Giant reed</name>
    <name type="synonym">Donax arundinaceus</name>
    <dbReference type="NCBI Taxonomy" id="35708"/>
    <lineage>
        <taxon>Eukaryota</taxon>
        <taxon>Viridiplantae</taxon>
        <taxon>Streptophyta</taxon>
        <taxon>Embryophyta</taxon>
        <taxon>Tracheophyta</taxon>
        <taxon>Spermatophyta</taxon>
        <taxon>Magnoliopsida</taxon>
        <taxon>Liliopsida</taxon>
        <taxon>Poales</taxon>
        <taxon>Poaceae</taxon>
        <taxon>PACMAD clade</taxon>
        <taxon>Arundinoideae</taxon>
        <taxon>Arundineae</taxon>
        <taxon>Arundo</taxon>
    </lineage>
</organism>
<sequence length="66" mass="7404">MVLLAARKLALVYLTHLENVITWHGHLGLDLVLSVLISAHDSLLTRWKKIVVRLTPGLLTVQLVQI</sequence>
<evidence type="ECO:0000313" key="1">
    <source>
        <dbReference type="EMBL" id="JAD28305.1"/>
    </source>
</evidence>
<reference evidence="1" key="1">
    <citation type="submission" date="2014-09" db="EMBL/GenBank/DDBJ databases">
        <authorList>
            <person name="Magalhaes I.L.F."/>
            <person name="Oliveira U."/>
            <person name="Santos F.R."/>
            <person name="Vidigal T.H.D.A."/>
            <person name="Brescovit A.D."/>
            <person name="Santos A.J."/>
        </authorList>
    </citation>
    <scope>NUCLEOTIDE SEQUENCE</scope>
    <source>
        <tissue evidence="1">Shoot tissue taken approximately 20 cm above the soil surface</tissue>
    </source>
</reference>
<protein>
    <submittedName>
        <fullName evidence="1">Uncharacterized protein</fullName>
    </submittedName>
</protein>
<dbReference type="AlphaFoldDB" id="A0A0A8YUY2"/>
<name>A0A0A8YUY2_ARUDO</name>
<reference evidence="1" key="2">
    <citation type="journal article" date="2015" name="Data Brief">
        <title>Shoot transcriptome of the giant reed, Arundo donax.</title>
        <authorList>
            <person name="Barrero R.A."/>
            <person name="Guerrero F.D."/>
            <person name="Moolhuijzen P."/>
            <person name="Goolsby J.A."/>
            <person name="Tidwell J."/>
            <person name="Bellgard S.E."/>
            <person name="Bellgard M.I."/>
        </authorList>
    </citation>
    <scope>NUCLEOTIDE SEQUENCE</scope>
    <source>
        <tissue evidence="1">Shoot tissue taken approximately 20 cm above the soil surface</tissue>
    </source>
</reference>